<sequence length="259" mass="28689">MNRNIIWRKIIFLALIAAVLNSYDINAQHEAFEFEFGSENTLDNLVYGKSNEASTIKWVNVNTVKEGWTVRPDGVLVNLGLPIGVVRSEKQYENFILKVEWRHMESGGNSGVFAWSNADPKGDSPLPDGVEIQMLELDWVNINAKDGVKPPIAYVHGEVWGVGGVVTVPDNPRGERSKSVENRCKGKGEWNTYHVVCVDGVIKLSVNGKFVNGISKSTQKKGYLCLESEGAEIHFRNLEIIELPPGVTSAEQIAPLLDQ</sequence>
<dbReference type="Pfam" id="PF06439">
    <property type="entry name" value="3keto-disac_hyd"/>
    <property type="match status" value="1"/>
</dbReference>
<accession>A0ABW3B2A4</accession>
<name>A0ABW3B2A4_9FLAO</name>
<evidence type="ECO:0000313" key="3">
    <source>
        <dbReference type="EMBL" id="MFD0797247.1"/>
    </source>
</evidence>
<keyword evidence="1" id="KW-0732">Signal</keyword>
<reference evidence="4" key="1">
    <citation type="journal article" date="2019" name="Int. J. Syst. Evol. Microbiol.">
        <title>The Global Catalogue of Microorganisms (GCM) 10K type strain sequencing project: providing services to taxonomists for standard genome sequencing and annotation.</title>
        <authorList>
            <consortium name="The Broad Institute Genomics Platform"/>
            <consortium name="The Broad Institute Genome Sequencing Center for Infectious Disease"/>
            <person name="Wu L."/>
            <person name="Ma J."/>
        </authorList>
    </citation>
    <scope>NUCLEOTIDE SEQUENCE [LARGE SCALE GENOMIC DNA]</scope>
    <source>
        <strain evidence="4">CCUG 61948</strain>
    </source>
</reference>
<dbReference type="EMBL" id="JBHTHY010000004">
    <property type="protein sequence ID" value="MFD0797247.1"/>
    <property type="molecule type" value="Genomic_DNA"/>
</dbReference>
<dbReference type="Gene3D" id="2.60.120.560">
    <property type="entry name" value="Exo-inulinase, domain 1"/>
    <property type="match status" value="1"/>
</dbReference>
<feature type="domain" description="3-keto-alpha-glucoside-1,2-lyase/3-keto-2-hydroxy-glucal hydratase" evidence="2">
    <location>
        <begin position="53"/>
        <end position="240"/>
    </location>
</feature>
<evidence type="ECO:0000259" key="2">
    <source>
        <dbReference type="Pfam" id="PF06439"/>
    </source>
</evidence>
<feature type="chain" id="PRO_5046518597" evidence="1">
    <location>
        <begin position="28"/>
        <end position="259"/>
    </location>
</feature>
<keyword evidence="4" id="KW-1185">Reference proteome</keyword>
<dbReference type="Proteomes" id="UP001597012">
    <property type="component" value="Unassembled WGS sequence"/>
</dbReference>
<evidence type="ECO:0000313" key="4">
    <source>
        <dbReference type="Proteomes" id="UP001597012"/>
    </source>
</evidence>
<dbReference type="InterPro" id="IPR010496">
    <property type="entry name" value="AL/BT2_dom"/>
</dbReference>
<dbReference type="RefSeq" id="WP_379933437.1">
    <property type="nucleotide sequence ID" value="NZ_JBHTHY010000004.1"/>
</dbReference>
<feature type="signal peptide" evidence="1">
    <location>
        <begin position="1"/>
        <end position="27"/>
    </location>
</feature>
<evidence type="ECO:0000256" key="1">
    <source>
        <dbReference type="SAM" id="SignalP"/>
    </source>
</evidence>
<organism evidence="3 4">
    <name type="scientific">Maribacter chungangensis</name>
    <dbReference type="NCBI Taxonomy" id="1069117"/>
    <lineage>
        <taxon>Bacteria</taxon>
        <taxon>Pseudomonadati</taxon>
        <taxon>Bacteroidota</taxon>
        <taxon>Flavobacteriia</taxon>
        <taxon>Flavobacteriales</taxon>
        <taxon>Flavobacteriaceae</taxon>
        <taxon>Maribacter</taxon>
    </lineage>
</organism>
<protein>
    <submittedName>
        <fullName evidence="3">DUF1080 domain-containing protein</fullName>
    </submittedName>
</protein>
<proteinExistence type="predicted"/>
<gene>
    <name evidence="3" type="ORF">ACFQZJ_07235</name>
</gene>
<comment type="caution">
    <text evidence="3">The sequence shown here is derived from an EMBL/GenBank/DDBJ whole genome shotgun (WGS) entry which is preliminary data.</text>
</comment>